<dbReference type="InterPro" id="IPR011527">
    <property type="entry name" value="ABC1_TM_dom"/>
</dbReference>
<feature type="domain" description="ABC transmembrane type-1" evidence="13">
    <location>
        <begin position="38"/>
        <end position="320"/>
    </location>
</feature>
<feature type="transmembrane region" description="Helical" evidence="11">
    <location>
        <begin position="78"/>
        <end position="102"/>
    </location>
</feature>
<sequence>MLSNINSLEISSDPFANKNPSLYRRLLSYYLLHKKLIFIALLALCLFSLVDAGMIYLVKPLIDQGLGKANSNTLQLGALLIIGIFLLRGSASFISNYAIAYVSSKVTYQIRQQAFDKLLFLPRTFFDNNSRGSLIAKLIYDSEQVSQTFATAVVIVIRESVIILVLLTMMFYHSWQLTMIFLVIAPIIALIINKVSQRFKMISRALQKSMGQVSKATEQAISNQQEIILLNTASQISAQFEQINNHNRQQNMKLQATSAITNPVIQLIASFAIAAVLLLASNEQVLNQLSPGSFTLILIAMGSLLKPLKQLSNINQHLQKGLTAASSLFSFLDEKEEHDTGSKHLLAQCSNITFNNLSFSYQGKAQPALKHFSVKIKAGSSVAFVGESGSGKSTLARLLLRLYQSPPQSIFINDIAIENYSLASLRAQFAFVSQDIVLIDDTLANNIRFGCNRPVSNEEVAQAALDANVTVFAKELALGLNTPIGENGRNLSGGQRQRIAIARAMLRDASIIILDEATSALDNHSEQHIQEAFTRLSKNKTLLIIAHKLSSIRNADEIIVLNKGELVEQGTHLELLAKAGYYHALHQKSG</sequence>
<dbReference type="CDD" id="cd18552">
    <property type="entry name" value="ABC_6TM_MsbA_like"/>
    <property type="match status" value="1"/>
</dbReference>
<dbReference type="RefSeq" id="WP_057180885.1">
    <property type="nucleotide sequence ID" value="NZ_BDQM01000012.1"/>
</dbReference>
<feature type="transmembrane region" description="Helical" evidence="11">
    <location>
        <begin position="177"/>
        <end position="195"/>
    </location>
</feature>
<dbReference type="Pfam" id="PF00664">
    <property type="entry name" value="ABC_membrane"/>
    <property type="match status" value="1"/>
</dbReference>
<dbReference type="Proteomes" id="UP000197068">
    <property type="component" value="Unassembled WGS sequence"/>
</dbReference>
<dbReference type="Pfam" id="PF00005">
    <property type="entry name" value="ABC_tran"/>
    <property type="match status" value="1"/>
</dbReference>
<dbReference type="SMART" id="SM00382">
    <property type="entry name" value="AAA"/>
    <property type="match status" value="1"/>
</dbReference>
<dbReference type="SUPFAM" id="SSF90123">
    <property type="entry name" value="ABC transporter transmembrane region"/>
    <property type="match status" value="1"/>
</dbReference>
<comment type="caution">
    <text evidence="14">The sequence shown here is derived from an EMBL/GenBank/DDBJ whole genome shotgun (WGS) entry which is preliminary data.</text>
</comment>
<dbReference type="Gene3D" id="1.20.1560.10">
    <property type="entry name" value="ABC transporter type 1, transmembrane domain"/>
    <property type="match status" value="1"/>
</dbReference>
<evidence type="ECO:0000256" key="5">
    <source>
        <dbReference type="ARBA" id="ARBA00022741"/>
    </source>
</evidence>
<feature type="transmembrane region" description="Helical" evidence="11">
    <location>
        <begin position="149"/>
        <end position="171"/>
    </location>
</feature>
<evidence type="ECO:0000256" key="4">
    <source>
        <dbReference type="ARBA" id="ARBA00022692"/>
    </source>
</evidence>
<evidence type="ECO:0000256" key="9">
    <source>
        <dbReference type="ARBA" id="ARBA00023055"/>
    </source>
</evidence>
<evidence type="ECO:0000259" key="13">
    <source>
        <dbReference type="PROSITE" id="PS50929"/>
    </source>
</evidence>
<keyword evidence="10 11" id="KW-0472">Membrane</keyword>
<evidence type="ECO:0000256" key="10">
    <source>
        <dbReference type="ARBA" id="ARBA00023136"/>
    </source>
</evidence>
<comment type="subcellular location">
    <subcellularLocation>
        <location evidence="1">Cell membrane</location>
        <topology evidence="1">Multi-pass membrane protein</topology>
    </subcellularLocation>
</comment>
<dbReference type="InterPro" id="IPR011917">
    <property type="entry name" value="ABC_transpr_lipidA"/>
</dbReference>
<dbReference type="SUPFAM" id="SSF52540">
    <property type="entry name" value="P-loop containing nucleoside triphosphate hydrolases"/>
    <property type="match status" value="1"/>
</dbReference>
<evidence type="ECO:0000256" key="7">
    <source>
        <dbReference type="ARBA" id="ARBA00022967"/>
    </source>
</evidence>
<dbReference type="PANTHER" id="PTHR24221:SF632">
    <property type="entry name" value="ATP-DEPENDENT LIPID A-CORE FLIPPASE"/>
    <property type="match status" value="1"/>
</dbReference>
<keyword evidence="3" id="KW-1003">Cell membrane</keyword>
<dbReference type="InterPro" id="IPR027417">
    <property type="entry name" value="P-loop_NTPase"/>
</dbReference>
<evidence type="ECO:0000256" key="11">
    <source>
        <dbReference type="SAM" id="Phobius"/>
    </source>
</evidence>
<feature type="transmembrane region" description="Helical" evidence="11">
    <location>
        <begin position="36"/>
        <end position="58"/>
    </location>
</feature>
<keyword evidence="9" id="KW-0445">Lipid transport</keyword>
<feature type="transmembrane region" description="Helical" evidence="11">
    <location>
        <begin position="259"/>
        <end position="279"/>
    </location>
</feature>
<dbReference type="GO" id="GO:0005524">
    <property type="term" value="F:ATP binding"/>
    <property type="evidence" value="ECO:0007669"/>
    <property type="project" value="UniProtKB-KW"/>
</dbReference>
<dbReference type="GO" id="GO:0016787">
    <property type="term" value="F:hydrolase activity"/>
    <property type="evidence" value="ECO:0007669"/>
    <property type="project" value="UniProtKB-KW"/>
</dbReference>
<dbReference type="PROSITE" id="PS50893">
    <property type="entry name" value="ABC_TRANSPORTER_2"/>
    <property type="match status" value="1"/>
</dbReference>
<dbReference type="Gene3D" id="3.40.50.300">
    <property type="entry name" value="P-loop containing nucleotide triphosphate hydrolases"/>
    <property type="match status" value="1"/>
</dbReference>
<dbReference type="PANTHER" id="PTHR24221">
    <property type="entry name" value="ATP-BINDING CASSETTE SUB-FAMILY B"/>
    <property type="match status" value="1"/>
</dbReference>
<dbReference type="EC" id="3.6.3.-" evidence="14"/>
<keyword evidence="8 11" id="KW-1133">Transmembrane helix</keyword>
<keyword evidence="6 14" id="KW-0067">ATP-binding</keyword>
<name>A0ABQ0MV59_9GAMM</name>
<reference evidence="14 15" key="1">
    <citation type="submission" date="2017-06" db="EMBL/GenBank/DDBJ databases">
        <title>Whole Genome Sequences of Colwellia marinimaniae MTCD1.</title>
        <authorList>
            <person name="Kusumoto H."/>
            <person name="Inoue M."/>
            <person name="Tanikawa K."/>
            <person name="Maeji H."/>
            <person name="Cameron J.H."/>
            <person name="Bartlett D.H."/>
        </authorList>
    </citation>
    <scope>NUCLEOTIDE SEQUENCE [LARGE SCALE GENOMIC DNA]</scope>
    <source>
        <strain evidence="14 15">MTCD1</strain>
    </source>
</reference>
<feature type="domain" description="ABC transporter" evidence="12">
    <location>
        <begin position="352"/>
        <end position="588"/>
    </location>
</feature>
<organism evidence="14 15">
    <name type="scientific">Colwellia marinimaniae</name>
    <dbReference type="NCBI Taxonomy" id="1513592"/>
    <lineage>
        <taxon>Bacteria</taxon>
        <taxon>Pseudomonadati</taxon>
        <taxon>Pseudomonadota</taxon>
        <taxon>Gammaproteobacteria</taxon>
        <taxon>Alteromonadales</taxon>
        <taxon>Colwelliaceae</taxon>
        <taxon>Colwellia</taxon>
    </lineage>
</organism>
<evidence type="ECO:0000256" key="1">
    <source>
        <dbReference type="ARBA" id="ARBA00004651"/>
    </source>
</evidence>
<keyword evidence="14" id="KW-0378">Hydrolase</keyword>
<evidence type="ECO:0000256" key="3">
    <source>
        <dbReference type="ARBA" id="ARBA00022475"/>
    </source>
</evidence>
<dbReference type="PROSITE" id="PS50929">
    <property type="entry name" value="ABC_TM1F"/>
    <property type="match status" value="1"/>
</dbReference>
<dbReference type="NCBIfam" id="TIGR02203">
    <property type="entry name" value="MsbA_lipidA"/>
    <property type="match status" value="1"/>
</dbReference>
<dbReference type="InterPro" id="IPR036640">
    <property type="entry name" value="ABC1_TM_sf"/>
</dbReference>
<dbReference type="PROSITE" id="PS00211">
    <property type="entry name" value="ABC_TRANSPORTER_1"/>
    <property type="match status" value="1"/>
</dbReference>
<gene>
    <name evidence="14" type="primary">msbA_2</name>
    <name evidence="14" type="ORF">MTCD1_01866</name>
</gene>
<accession>A0ABQ0MV59</accession>
<evidence type="ECO:0000313" key="15">
    <source>
        <dbReference type="Proteomes" id="UP000197068"/>
    </source>
</evidence>
<keyword evidence="4 11" id="KW-0812">Transmembrane</keyword>
<protein>
    <submittedName>
        <fullName evidence="14">Lipid A export ATP-binding/permease protein MsbA</fullName>
        <ecNumber evidence="14">3.6.3.-</ecNumber>
    </submittedName>
</protein>
<dbReference type="InterPro" id="IPR039421">
    <property type="entry name" value="Type_1_exporter"/>
</dbReference>
<keyword evidence="15" id="KW-1185">Reference proteome</keyword>
<evidence type="ECO:0000256" key="2">
    <source>
        <dbReference type="ARBA" id="ARBA00022448"/>
    </source>
</evidence>
<dbReference type="InterPro" id="IPR017871">
    <property type="entry name" value="ABC_transporter-like_CS"/>
</dbReference>
<proteinExistence type="predicted"/>
<dbReference type="InterPro" id="IPR003593">
    <property type="entry name" value="AAA+_ATPase"/>
</dbReference>
<dbReference type="InterPro" id="IPR003439">
    <property type="entry name" value="ABC_transporter-like_ATP-bd"/>
</dbReference>
<keyword evidence="2" id="KW-0813">Transport</keyword>
<evidence type="ECO:0000256" key="6">
    <source>
        <dbReference type="ARBA" id="ARBA00022840"/>
    </source>
</evidence>
<evidence type="ECO:0000259" key="12">
    <source>
        <dbReference type="PROSITE" id="PS50893"/>
    </source>
</evidence>
<evidence type="ECO:0000256" key="8">
    <source>
        <dbReference type="ARBA" id="ARBA00022989"/>
    </source>
</evidence>
<keyword evidence="7" id="KW-1278">Translocase</keyword>
<keyword evidence="5" id="KW-0547">Nucleotide-binding</keyword>
<evidence type="ECO:0000313" key="14">
    <source>
        <dbReference type="EMBL" id="GAW96252.1"/>
    </source>
</evidence>
<dbReference type="EMBL" id="BDQM01000012">
    <property type="protein sequence ID" value="GAW96252.1"/>
    <property type="molecule type" value="Genomic_DNA"/>
</dbReference>